<sequence length="206" mass="22686">MANRSYVEHLAFTASEGFLADKSLFDQLKVWLDNNITGFLKVFWGFEVQEPTHAHIFVLWKSPELHKQASQHPEFHSGFMPLFSKLFTAPGPSVHLIDYDNDPTNAFSAAVTEFAIVKPKEGHTQAEIDEVAELIKAGVAGQDGIHLPLVRGPVVNSDQSDYAQAAGWDSIEAHLKVIQTPSVAALGGKIFGIAHMDFKHIVLKEA</sequence>
<keyword evidence="2" id="KW-1185">Reference proteome</keyword>
<reference evidence="1" key="1">
    <citation type="submission" date="2021-10" db="EMBL/GenBank/DDBJ databases">
        <title>Psilocybe cubensis genome.</title>
        <authorList>
            <person name="Mckernan K.J."/>
            <person name="Crawford S."/>
            <person name="Trippe A."/>
            <person name="Kane L.T."/>
            <person name="Mclaughlin S."/>
        </authorList>
    </citation>
    <scope>NUCLEOTIDE SEQUENCE</scope>
    <source>
        <strain evidence="1">MGC-MH-2018</strain>
    </source>
</reference>
<name>A0ACB8GXF8_PSICU</name>
<gene>
    <name evidence="1" type="ORF">JR316_0006919</name>
</gene>
<evidence type="ECO:0000313" key="1">
    <source>
        <dbReference type="EMBL" id="KAH9480321.1"/>
    </source>
</evidence>
<organism evidence="1 2">
    <name type="scientific">Psilocybe cubensis</name>
    <name type="common">Psychedelic mushroom</name>
    <name type="synonym">Stropharia cubensis</name>
    <dbReference type="NCBI Taxonomy" id="181762"/>
    <lineage>
        <taxon>Eukaryota</taxon>
        <taxon>Fungi</taxon>
        <taxon>Dikarya</taxon>
        <taxon>Basidiomycota</taxon>
        <taxon>Agaricomycotina</taxon>
        <taxon>Agaricomycetes</taxon>
        <taxon>Agaricomycetidae</taxon>
        <taxon>Agaricales</taxon>
        <taxon>Agaricineae</taxon>
        <taxon>Strophariaceae</taxon>
        <taxon>Psilocybe</taxon>
    </lineage>
</organism>
<proteinExistence type="predicted"/>
<dbReference type="Proteomes" id="UP000664032">
    <property type="component" value="Unassembled WGS sequence"/>
</dbReference>
<evidence type="ECO:0000313" key="2">
    <source>
        <dbReference type="Proteomes" id="UP000664032"/>
    </source>
</evidence>
<dbReference type="EMBL" id="JAFIQS020000006">
    <property type="protein sequence ID" value="KAH9480321.1"/>
    <property type="molecule type" value="Genomic_DNA"/>
</dbReference>
<accession>A0ACB8GXF8</accession>
<comment type="caution">
    <text evidence="1">The sequence shown here is derived from an EMBL/GenBank/DDBJ whole genome shotgun (WGS) entry which is preliminary data.</text>
</comment>
<protein>
    <submittedName>
        <fullName evidence="1">Uncharacterized protein</fullName>
    </submittedName>
</protein>